<keyword evidence="2" id="KW-1185">Reference proteome</keyword>
<protein>
    <submittedName>
        <fullName evidence="1">Uncharacterized protein</fullName>
    </submittedName>
</protein>
<organism evidence="1 2">
    <name type="scientific">Letharia lupina</name>
    <dbReference type="NCBI Taxonomy" id="560253"/>
    <lineage>
        <taxon>Eukaryota</taxon>
        <taxon>Fungi</taxon>
        <taxon>Dikarya</taxon>
        <taxon>Ascomycota</taxon>
        <taxon>Pezizomycotina</taxon>
        <taxon>Lecanoromycetes</taxon>
        <taxon>OSLEUM clade</taxon>
        <taxon>Lecanoromycetidae</taxon>
        <taxon>Lecanorales</taxon>
        <taxon>Lecanorineae</taxon>
        <taxon>Parmeliaceae</taxon>
        <taxon>Letharia</taxon>
    </lineage>
</organism>
<sequence>MELQASGHLGPFNEPVRHTTSLLSHTCTMNDLPIEVKCMIAFHLRNCDANPHGPRDIKQLRLINKAFSDAGAEYLLPEIHLTFQSQSFKRLRTISEHPIYSQHVESLRYDPNTFGEYHESYELGYEGWVKGTDEMSFIRDCRPFGEVGKEDEGDCPQLVDGSELEGLKAEMLERYKSYQAVCSDQMSIRSQEDKYNFGLVVQAVARLPKLAEFKLNFEPGAGTRSNAFKRAYAETLYIPKGDHGHRCPYGLMQLCSVLVGVASAGTKLKSLDCGKISWEFLKLLEGIYMRRIEPAFKHLDSFRITLHTGQGYLDYRAFLFQVYDCYQFSRQHQMCELLSAAKDLKTLSFCTEETDSIDLDFIVGTTTWASLRIVELDTITTGEDQLIEFLKRHGGTLKELGLNNIKLAPGDWTLALPRIRDAAKLDEFRAVGSWWAGSIFSVLGYQCWNVDTSWDSARSNETTLSQPHKLGIAVNRYVLKGGDCPLLDTTTYPMR</sequence>
<dbReference type="Proteomes" id="UP000593566">
    <property type="component" value="Unassembled WGS sequence"/>
</dbReference>
<accession>A0A8H6FIZ9</accession>
<dbReference type="RefSeq" id="XP_037157078.1">
    <property type="nucleotide sequence ID" value="XM_037298443.1"/>
</dbReference>
<evidence type="ECO:0000313" key="1">
    <source>
        <dbReference type="EMBL" id="KAF6229436.1"/>
    </source>
</evidence>
<dbReference type="AlphaFoldDB" id="A0A8H6FIZ9"/>
<name>A0A8H6FIZ9_9LECA</name>
<dbReference type="GeneID" id="59335951"/>
<dbReference type="EMBL" id="JACCJB010000003">
    <property type="protein sequence ID" value="KAF6229436.1"/>
    <property type="molecule type" value="Genomic_DNA"/>
</dbReference>
<proteinExistence type="predicted"/>
<evidence type="ECO:0000313" key="2">
    <source>
        <dbReference type="Proteomes" id="UP000593566"/>
    </source>
</evidence>
<comment type="caution">
    <text evidence="1">The sequence shown here is derived from an EMBL/GenBank/DDBJ whole genome shotgun (WGS) entry which is preliminary data.</text>
</comment>
<gene>
    <name evidence="1" type="ORF">HO133_007552</name>
</gene>
<reference evidence="1 2" key="1">
    <citation type="journal article" date="2020" name="Genomics">
        <title>Complete, high-quality genomes from long-read metagenomic sequencing of two wolf lichen thalli reveals enigmatic genome architecture.</title>
        <authorList>
            <person name="McKenzie S.K."/>
            <person name="Walston R.F."/>
            <person name="Allen J.L."/>
        </authorList>
    </citation>
    <scope>NUCLEOTIDE SEQUENCE [LARGE SCALE GENOMIC DNA]</scope>
    <source>
        <strain evidence="1">WasteWater1</strain>
    </source>
</reference>